<keyword evidence="8 9" id="KW-0472">Membrane</keyword>
<feature type="transmembrane region" description="Helical" evidence="9">
    <location>
        <begin position="16"/>
        <end position="36"/>
    </location>
</feature>
<proteinExistence type="inferred from homology"/>
<accession>A0A6M2BWR4</accession>
<keyword evidence="6 9" id="KW-1133">Transmembrane helix</keyword>
<keyword evidence="5 9" id="KW-0653">Protein transport</keyword>
<comment type="caution">
    <text evidence="10">The sequence shown here is derived from an EMBL/GenBank/DDBJ whole genome shotgun (WGS) entry which is preliminary data.</text>
</comment>
<evidence type="ECO:0000313" key="10">
    <source>
        <dbReference type="EMBL" id="NGY07036.1"/>
    </source>
</evidence>
<keyword evidence="3 9" id="KW-1003">Cell membrane</keyword>
<evidence type="ECO:0000256" key="1">
    <source>
        <dbReference type="ARBA" id="ARBA00004370"/>
    </source>
</evidence>
<comment type="function">
    <text evidence="9">Essential subunit of the Sec protein translocation channel SecYEG. Clamps together the 2 halves of SecY. May contact the channel plug during translocation.</text>
</comment>
<dbReference type="InterPro" id="IPR001901">
    <property type="entry name" value="Translocase_SecE/Sec61-g"/>
</dbReference>
<keyword evidence="7 9" id="KW-0811">Translocation</keyword>
<dbReference type="GO" id="GO:0009306">
    <property type="term" value="P:protein secretion"/>
    <property type="evidence" value="ECO:0007669"/>
    <property type="project" value="UniProtKB-UniRule"/>
</dbReference>
<evidence type="ECO:0000256" key="6">
    <source>
        <dbReference type="ARBA" id="ARBA00022989"/>
    </source>
</evidence>
<dbReference type="InterPro" id="IPR038379">
    <property type="entry name" value="SecE_sf"/>
</dbReference>
<comment type="similarity">
    <text evidence="9">Belongs to the SecE/SEC61-gamma family.</text>
</comment>
<evidence type="ECO:0000256" key="9">
    <source>
        <dbReference type="HAMAP-Rule" id="MF_00422"/>
    </source>
</evidence>
<dbReference type="GO" id="GO:0043952">
    <property type="term" value="P:protein transport by the Sec complex"/>
    <property type="evidence" value="ECO:0007669"/>
    <property type="project" value="UniProtKB-UniRule"/>
</dbReference>
<feature type="transmembrane region" description="Helical" evidence="9">
    <location>
        <begin position="43"/>
        <end position="61"/>
    </location>
</feature>
<keyword evidence="2 9" id="KW-0813">Transport</keyword>
<evidence type="ECO:0000256" key="3">
    <source>
        <dbReference type="ARBA" id="ARBA00022475"/>
    </source>
</evidence>
<evidence type="ECO:0000256" key="2">
    <source>
        <dbReference type="ARBA" id="ARBA00022448"/>
    </source>
</evidence>
<dbReference type="PRINTS" id="PR01650">
    <property type="entry name" value="SECETRNLCASE"/>
</dbReference>
<evidence type="ECO:0000256" key="8">
    <source>
        <dbReference type="ARBA" id="ARBA00023136"/>
    </source>
</evidence>
<keyword evidence="11" id="KW-1185">Reference proteome</keyword>
<dbReference type="InterPro" id="IPR005807">
    <property type="entry name" value="SecE_bac"/>
</dbReference>
<comment type="subcellular location">
    <subcellularLocation>
        <location evidence="1">Membrane</location>
    </subcellularLocation>
</comment>
<evidence type="ECO:0000313" key="11">
    <source>
        <dbReference type="Proteomes" id="UP000472676"/>
    </source>
</evidence>
<dbReference type="GO" id="GO:0006605">
    <property type="term" value="P:protein targeting"/>
    <property type="evidence" value="ECO:0007669"/>
    <property type="project" value="UniProtKB-UniRule"/>
</dbReference>
<dbReference type="Pfam" id="PF00584">
    <property type="entry name" value="SecE"/>
    <property type="match status" value="1"/>
</dbReference>
<keyword evidence="4 9" id="KW-0812">Transmembrane</keyword>
<dbReference type="PANTHER" id="PTHR33910">
    <property type="entry name" value="PROTEIN TRANSLOCASE SUBUNIT SECE"/>
    <property type="match status" value="1"/>
</dbReference>
<sequence>MEAQNTEKAGSSYKDAAFLLIAAVALLGGMFAFYYFEGQFNSLVRTLILLASFAVTLTLAYQTELGRELWGYVSGARTEMRKVVWPTRQQSVQTTLMIAVVVLIMALLLWGLDSALLKGVETLTGRGA</sequence>
<evidence type="ECO:0000256" key="7">
    <source>
        <dbReference type="ARBA" id="ARBA00023010"/>
    </source>
</evidence>
<dbReference type="Proteomes" id="UP000472676">
    <property type="component" value="Unassembled WGS sequence"/>
</dbReference>
<dbReference type="Gene3D" id="1.20.5.1030">
    <property type="entry name" value="Preprotein translocase secy subunit"/>
    <property type="match status" value="1"/>
</dbReference>
<dbReference type="GO" id="GO:0065002">
    <property type="term" value="P:intracellular protein transmembrane transport"/>
    <property type="evidence" value="ECO:0007669"/>
    <property type="project" value="UniProtKB-UniRule"/>
</dbReference>
<dbReference type="EMBL" id="JAAMOW010000014">
    <property type="protein sequence ID" value="NGY07036.1"/>
    <property type="molecule type" value="Genomic_DNA"/>
</dbReference>
<dbReference type="GO" id="GO:0008320">
    <property type="term" value="F:protein transmembrane transporter activity"/>
    <property type="evidence" value="ECO:0007669"/>
    <property type="project" value="UniProtKB-UniRule"/>
</dbReference>
<comment type="caution">
    <text evidence="9">Lacks conserved residue(s) required for the propagation of feature annotation.</text>
</comment>
<dbReference type="GO" id="GO:0005886">
    <property type="term" value="C:plasma membrane"/>
    <property type="evidence" value="ECO:0007669"/>
    <property type="project" value="UniProtKB-UniRule"/>
</dbReference>
<gene>
    <name evidence="9 10" type="primary">secE</name>
    <name evidence="10" type="ORF">G7Y85_19860</name>
</gene>
<evidence type="ECO:0000256" key="5">
    <source>
        <dbReference type="ARBA" id="ARBA00022927"/>
    </source>
</evidence>
<dbReference type="HAMAP" id="MF_00422">
    <property type="entry name" value="SecE"/>
    <property type="match status" value="1"/>
</dbReference>
<dbReference type="NCBIfam" id="TIGR00964">
    <property type="entry name" value="secE_bact"/>
    <property type="match status" value="1"/>
</dbReference>
<feature type="transmembrane region" description="Helical" evidence="9">
    <location>
        <begin position="92"/>
        <end position="112"/>
    </location>
</feature>
<evidence type="ECO:0000256" key="4">
    <source>
        <dbReference type="ARBA" id="ARBA00022692"/>
    </source>
</evidence>
<dbReference type="PANTHER" id="PTHR33910:SF1">
    <property type="entry name" value="PROTEIN TRANSLOCASE SUBUNIT SECE"/>
    <property type="match status" value="1"/>
</dbReference>
<comment type="subunit">
    <text evidence="9">Component of the Sec protein translocase complex. Heterotrimer consisting of SecY, SecE and SecG subunits. The heterotrimers can form oligomers, although 1 heterotrimer is thought to be able to translocate proteins. Interacts with the ribosome. Interacts with SecDF, and other proteins may be involved. Interacts with SecA.</text>
</comment>
<organism evidence="10 11">
    <name type="scientific">Solimonas terrae</name>
    <dbReference type="NCBI Taxonomy" id="1396819"/>
    <lineage>
        <taxon>Bacteria</taxon>
        <taxon>Pseudomonadati</taxon>
        <taxon>Pseudomonadota</taxon>
        <taxon>Gammaproteobacteria</taxon>
        <taxon>Nevskiales</taxon>
        <taxon>Nevskiaceae</taxon>
        <taxon>Solimonas</taxon>
    </lineage>
</organism>
<name>A0A6M2BWR4_9GAMM</name>
<reference evidence="10 11" key="1">
    <citation type="journal article" date="2014" name="Int. J. Syst. Evol. Microbiol.">
        <title>Solimonas terrae sp. nov., isolated from soil.</title>
        <authorList>
            <person name="Kim S.J."/>
            <person name="Moon J.Y."/>
            <person name="Weon H.Y."/>
            <person name="Ahn J.H."/>
            <person name="Chen W.M."/>
            <person name="Kwon S.W."/>
        </authorList>
    </citation>
    <scope>NUCLEOTIDE SEQUENCE [LARGE SCALE GENOMIC DNA]</scope>
    <source>
        <strain evidence="10 11">KIS83-12</strain>
    </source>
</reference>
<dbReference type="AlphaFoldDB" id="A0A6M2BWR4"/>
<dbReference type="RefSeq" id="WP_166261721.1">
    <property type="nucleotide sequence ID" value="NZ_JAAMOW010000014.1"/>
</dbReference>
<protein>
    <recommendedName>
        <fullName evidence="9">Protein translocase subunit SecE</fullName>
    </recommendedName>
</protein>
<dbReference type="PROSITE" id="PS01067">
    <property type="entry name" value="SECE_SEC61G"/>
    <property type="match status" value="1"/>
</dbReference>